<evidence type="ECO:0000256" key="1">
    <source>
        <dbReference type="SAM" id="MobiDB-lite"/>
    </source>
</evidence>
<dbReference type="EMBL" id="AMQN01003933">
    <property type="status" value="NOT_ANNOTATED_CDS"/>
    <property type="molecule type" value="Genomic_DNA"/>
</dbReference>
<organism evidence="2">
    <name type="scientific">Capitella teleta</name>
    <name type="common">Polychaete worm</name>
    <dbReference type="NCBI Taxonomy" id="283909"/>
    <lineage>
        <taxon>Eukaryota</taxon>
        <taxon>Metazoa</taxon>
        <taxon>Spiralia</taxon>
        <taxon>Lophotrochozoa</taxon>
        <taxon>Annelida</taxon>
        <taxon>Polychaeta</taxon>
        <taxon>Sedentaria</taxon>
        <taxon>Scolecida</taxon>
        <taxon>Capitellidae</taxon>
        <taxon>Capitella</taxon>
    </lineage>
</organism>
<gene>
    <name evidence="2" type="ORF">CAPTEDRAFT_194930</name>
</gene>
<dbReference type="Proteomes" id="UP000014760">
    <property type="component" value="Unassembled WGS sequence"/>
</dbReference>
<dbReference type="HOGENOM" id="CLU_037250_0_0_1"/>
<evidence type="ECO:0000313" key="3">
    <source>
        <dbReference type="EnsemblMetazoa" id="CapteP194930"/>
    </source>
</evidence>
<feature type="region of interest" description="Disordered" evidence="1">
    <location>
        <begin position="285"/>
        <end position="334"/>
    </location>
</feature>
<proteinExistence type="predicted"/>
<dbReference type="AlphaFoldDB" id="R7VKY9"/>
<keyword evidence="4" id="KW-1185">Reference proteome</keyword>
<dbReference type="EnsemblMetazoa" id="CapteT194930">
    <property type="protein sequence ID" value="CapteP194930"/>
    <property type="gene ID" value="CapteG194930"/>
</dbReference>
<feature type="region of interest" description="Disordered" evidence="1">
    <location>
        <begin position="392"/>
        <end position="441"/>
    </location>
</feature>
<feature type="compositionally biased region" description="Basic residues" evidence="1">
    <location>
        <begin position="410"/>
        <end position="424"/>
    </location>
</feature>
<evidence type="ECO:0000313" key="2">
    <source>
        <dbReference type="EMBL" id="ELU17801.1"/>
    </source>
</evidence>
<dbReference type="EMBL" id="KB292298">
    <property type="protein sequence ID" value="ELU17801.1"/>
    <property type="molecule type" value="Genomic_DNA"/>
</dbReference>
<accession>R7VKY9</accession>
<dbReference type="EMBL" id="AMQN01003934">
    <property type="status" value="NOT_ANNOTATED_CDS"/>
    <property type="molecule type" value="Genomic_DNA"/>
</dbReference>
<reference evidence="3" key="3">
    <citation type="submission" date="2015-06" db="UniProtKB">
        <authorList>
            <consortium name="EnsemblMetazoa"/>
        </authorList>
    </citation>
    <scope>IDENTIFICATION</scope>
</reference>
<sequence length="463" mass="48344">MKQHHEVAICLLKDVHSRPKTRRLLPLRPTATCSQLSLREQKPLSPIGRETTPPAFFPIILEVAAGAATGHSARAPPTSGRATRNPRLAPYVAYHEVLPALTDACPKGLAAFVPATSARVNPTLTPTPVPAFPEVVAGALKGPGLPAPPTLQVAGLNPNLTSTSDRFLPEVVAGASKGPGLLAPRTSRAVHRSPILTPTPVRACSEVVAGATKGPGLLAPPSLSDSRLAPLPPGVAWFSSFPEKRPLPPTKAGEVQPLSSQCSLTRSHDLPFAEVRDALLPACKGPSRGAESAPPLSVTNSRSPHGAEKGSSTSAAAASLEDDDTPLDSSTGQCSLTLSHNLHSEVRGSPLTTGRYPCAASGDTAPEKSLTFGVSSDVATRGSSTSVATAFLEEDDKPDTSTASPEIRAPRPHAALRRGRRSSSRIHPLSQLQPGGEGGLSRVKWLRVETYGKEEIKMAYSSD</sequence>
<evidence type="ECO:0000313" key="4">
    <source>
        <dbReference type="Proteomes" id="UP000014760"/>
    </source>
</evidence>
<dbReference type="EMBL" id="AMQN01003935">
    <property type="status" value="NOT_ANNOTATED_CDS"/>
    <property type="molecule type" value="Genomic_DNA"/>
</dbReference>
<reference evidence="2 4" key="2">
    <citation type="journal article" date="2013" name="Nature">
        <title>Insights into bilaterian evolution from three spiralian genomes.</title>
        <authorList>
            <person name="Simakov O."/>
            <person name="Marletaz F."/>
            <person name="Cho S.J."/>
            <person name="Edsinger-Gonzales E."/>
            <person name="Havlak P."/>
            <person name="Hellsten U."/>
            <person name="Kuo D.H."/>
            <person name="Larsson T."/>
            <person name="Lv J."/>
            <person name="Arendt D."/>
            <person name="Savage R."/>
            <person name="Osoegawa K."/>
            <person name="de Jong P."/>
            <person name="Grimwood J."/>
            <person name="Chapman J.A."/>
            <person name="Shapiro H."/>
            <person name="Aerts A."/>
            <person name="Otillar R.P."/>
            <person name="Terry A.Y."/>
            <person name="Boore J.L."/>
            <person name="Grigoriev I.V."/>
            <person name="Lindberg D.R."/>
            <person name="Seaver E.C."/>
            <person name="Weisblat D.A."/>
            <person name="Putnam N.H."/>
            <person name="Rokhsar D.S."/>
        </authorList>
    </citation>
    <scope>NUCLEOTIDE SEQUENCE</scope>
    <source>
        <strain evidence="2 4">I ESC-2004</strain>
    </source>
</reference>
<name>R7VKY9_CAPTE</name>
<reference evidence="4" key="1">
    <citation type="submission" date="2012-12" db="EMBL/GenBank/DDBJ databases">
        <authorList>
            <person name="Hellsten U."/>
            <person name="Grimwood J."/>
            <person name="Chapman J.A."/>
            <person name="Shapiro H."/>
            <person name="Aerts A."/>
            <person name="Otillar R.P."/>
            <person name="Terry A.Y."/>
            <person name="Boore J.L."/>
            <person name="Simakov O."/>
            <person name="Marletaz F."/>
            <person name="Cho S.-J."/>
            <person name="Edsinger-Gonzales E."/>
            <person name="Havlak P."/>
            <person name="Kuo D.-H."/>
            <person name="Larsson T."/>
            <person name="Lv J."/>
            <person name="Arendt D."/>
            <person name="Savage R."/>
            <person name="Osoegawa K."/>
            <person name="de Jong P."/>
            <person name="Lindberg D.R."/>
            <person name="Seaver E.C."/>
            <person name="Weisblat D.A."/>
            <person name="Putnam N.H."/>
            <person name="Grigoriev I.V."/>
            <person name="Rokhsar D.S."/>
        </authorList>
    </citation>
    <scope>NUCLEOTIDE SEQUENCE</scope>
    <source>
        <strain evidence="4">I ESC-2004</strain>
    </source>
</reference>
<protein>
    <submittedName>
        <fullName evidence="2 3">Uncharacterized protein</fullName>
    </submittedName>
</protein>